<gene>
    <name evidence="1" type="ORF">COU08_03340</name>
</gene>
<evidence type="ECO:0000313" key="1">
    <source>
        <dbReference type="EMBL" id="PIT92318.1"/>
    </source>
</evidence>
<name>A0A2M6WHP5_9BACT</name>
<evidence type="ECO:0000313" key="2">
    <source>
        <dbReference type="Proteomes" id="UP000228635"/>
    </source>
</evidence>
<dbReference type="AlphaFoldDB" id="A0A2M6WHP5"/>
<dbReference type="Proteomes" id="UP000228635">
    <property type="component" value="Unassembled WGS sequence"/>
</dbReference>
<protein>
    <submittedName>
        <fullName evidence="1">Uncharacterized protein</fullName>
    </submittedName>
</protein>
<sequence>MAHNPNLLEEKVLKLIRRRIHLRFFQRKLNPRNPLVTQSFRSYQVALADLQLYISIHALSRRRVLALFRTLAPPLLANSRLKELYPSTLPSREIAAARLTLANLLIRLLEQAELKEDWDRANNEDEQRTLLTIEQRVFPELGRLLSYLDSLDDWARMIVSTGI</sequence>
<dbReference type="EMBL" id="PFBA01000027">
    <property type="protein sequence ID" value="PIT92318.1"/>
    <property type="molecule type" value="Genomic_DNA"/>
</dbReference>
<proteinExistence type="predicted"/>
<accession>A0A2M6WHP5</accession>
<reference evidence="2" key="1">
    <citation type="submission" date="2017-09" db="EMBL/GenBank/DDBJ databases">
        <title>Depth-based differentiation of microbial function through sediment-hosted aquifers and enrichment of novel symbionts in the deep terrestrial subsurface.</title>
        <authorList>
            <person name="Probst A.J."/>
            <person name="Ladd B."/>
            <person name="Jarett J.K."/>
            <person name="Geller-Mcgrath D.E."/>
            <person name="Sieber C.M.K."/>
            <person name="Emerson J.B."/>
            <person name="Anantharaman K."/>
            <person name="Thomas B.C."/>
            <person name="Malmstrom R."/>
            <person name="Stieglmeier M."/>
            <person name="Klingl A."/>
            <person name="Woyke T."/>
            <person name="Ryan C.M."/>
            <person name="Banfield J.F."/>
        </authorList>
    </citation>
    <scope>NUCLEOTIDE SEQUENCE [LARGE SCALE GENOMIC DNA]</scope>
</reference>
<organism evidence="1 2">
    <name type="scientific">Candidatus Harrisonbacteria bacterium CG10_big_fil_rev_8_21_14_0_10_42_17</name>
    <dbReference type="NCBI Taxonomy" id="1974584"/>
    <lineage>
        <taxon>Bacteria</taxon>
        <taxon>Candidatus Harrisoniibacteriota</taxon>
    </lineage>
</organism>
<comment type="caution">
    <text evidence="1">The sequence shown here is derived from an EMBL/GenBank/DDBJ whole genome shotgun (WGS) entry which is preliminary data.</text>
</comment>